<feature type="transmembrane region" description="Helical" evidence="1">
    <location>
        <begin position="103"/>
        <end position="129"/>
    </location>
</feature>
<feature type="transmembrane region" description="Helical" evidence="1">
    <location>
        <begin position="60"/>
        <end position="83"/>
    </location>
</feature>
<evidence type="ECO:0000313" key="3">
    <source>
        <dbReference type="Proteomes" id="UP001189429"/>
    </source>
</evidence>
<keyword evidence="1" id="KW-1133">Transmembrane helix</keyword>
<accession>A0ABN9UR70</accession>
<reference evidence="2" key="1">
    <citation type="submission" date="2023-10" db="EMBL/GenBank/DDBJ databases">
        <authorList>
            <person name="Chen Y."/>
            <person name="Shah S."/>
            <person name="Dougan E. K."/>
            <person name="Thang M."/>
            <person name="Chan C."/>
        </authorList>
    </citation>
    <scope>NUCLEOTIDE SEQUENCE [LARGE SCALE GENOMIC DNA]</scope>
</reference>
<organism evidence="2 3">
    <name type="scientific">Prorocentrum cordatum</name>
    <dbReference type="NCBI Taxonomy" id="2364126"/>
    <lineage>
        <taxon>Eukaryota</taxon>
        <taxon>Sar</taxon>
        <taxon>Alveolata</taxon>
        <taxon>Dinophyceae</taxon>
        <taxon>Prorocentrales</taxon>
        <taxon>Prorocentraceae</taxon>
        <taxon>Prorocentrum</taxon>
    </lineage>
</organism>
<comment type="caution">
    <text evidence="2">The sequence shown here is derived from an EMBL/GenBank/DDBJ whole genome shotgun (WGS) entry which is preliminary data.</text>
</comment>
<evidence type="ECO:0000313" key="2">
    <source>
        <dbReference type="EMBL" id="CAK0862511.1"/>
    </source>
</evidence>
<dbReference type="Proteomes" id="UP001189429">
    <property type="component" value="Unassembled WGS sequence"/>
</dbReference>
<keyword evidence="3" id="KW-1185">Reference proteome</keyword>
<gene>
    <name evidence="2" type="ORF">PCOR1329_LOCUS50910</name>
</gene>
<sequence>MLGQGPSLMENSRTNCTYELSEPVEPSEKLDVFMSHTWTSDRFLKYVAILYHFNGHFSHVAAHFAALATFLVLLTVKVFTPWGVYMPVFHLPFPGNPTEYPEGMPLCGPVFFVGCVTQITTFAFGHVLFKTRSVYQQMIFLDKCCIHQTDPELKRRGIDYMGNFVTQSKTMFIPFDNARWRISNGCGAITSSPLFFVTRKVKLLTLSTSCRFRLQYLSLSTLFCASLASLASSSCWRSTTLFTNSGIRKVGSSTSPSGELEAR</sequence>
<keyword evidence="1" id="KW-0472">Membrane</keyword>
<protein>
    <submittedName>
        <fullName evidence="2">Uncharacterized protein</fullName>
    </submittedName>
</protein>
<dbReference type="EMBL" id="CAUYUJ010016170">
    <property type="protein sequence ID" value="CAK0862511.1"/>
    <property type="molecule type" value="Genomic_DNA"/>
</dbReference>
<evidence type="ECO:0000256" key="1">
    <source>
        <dbReference type="SAM" id="Phobius"/>
    </source>
</evidence>
<keyword evidence="1" id="KW-0812">Transmembrane</keyword>
<name>A0ABN9UR70_9DINO</name>
<proteinExistence type="predicted"/>